<sequence>MIEWIVTAPFIVLGWIIIGAIAGDLARRFMGRPDRSGCLDFVLGIAGAIIGGFLASIIGVNTPDGGIALVIVNLIIATIGAAVLIFIGSLFTGRGRART</sequence>
<dbReference type="PANTHER" id="PTHR33884">
    <property type="entry name" value="UPF0410 PROTEIN YMGE"/>
    <property type="match status" value="1"/>
</dbReference>
<keyword evidence="4 7" id="KW-0812">Transmembrane</keyword>
<evidence type="ECO:0000313" key="9">
    <source>
        <dbReference type="Proteomes" id="UP000594468"/>
    </source>
</evidence>
<dbReference type="AlphaFoldDB" id="A0A7S8EE24"/>
<gene>
    <name evidence="8" type="ORF">G4Y79_20650</name>
</gene>
<name>A0A7S8EE24_9CHLR</name>
<evidence type="ECO:0000313" key="8">
    <source>
        <dbReference type="EMBL" id="QPC85267.1"/>
    </source>
</evidence>
<keyword evidence="9" id="KW-1185">Reference proteome</keyword>
<evidence type="ECO:0000256" key="3">
    <source>
        <dbReference type="ARBA" id="ARBA00022475"/>
    </source>
</evidence>
<dbReference type="InterPro" id="IPR007341">
    <property type="entry name" value="Transgly_assoc"/>
</dbReference>
<organism evidence="8 9">
    <name type="scientific">Phototrophicus methaneseepsis</name>
    <dbReference type="NCBI Taxonomy" id="2710758"/>
    <lineage>
        <taxon>Bacteria</taxon>
        <taxon>Bacillati</taxon>
        <taxon>Chloroflexota</taxon>
        <taxon>Candidatus Thermofontia</taxon>
        <taxon>Phototrophicales</taxon>
        <taxon>Phototrophicaceae</taxon>
        <taxon>Phototrophicus</taxon>
    </lineage>
</organism>
<keyword evidence="5 7" id="KW-1133">Transmembrane helix</keyword>
<evidence type="ECO:0000256" key="5">
    <source>
        <dbReference type="ARBA" id="ARBA00022989"/>
    </source>
</evidence>
<dbReference type="EMBL" id="CP062983">
    <property type="protein sequence ID" value="QPC85267.1"/>
    <property type="molecule type" value="Genomic_DNA"/>
</dbReference>
<dbReference type="KEGG" id="pmet:G4Y79_20650"/>
<evidence type="ECO:0000256" key="2">
    <source>
        <dbReference type="ARBA" id="ARBA00011006"/>
    </source>
</evidence>
<dbReference type="Pfam" id="PF04226">
    <property type="entry name" value="Transgly_assoc"/>
    <property type="match status" value="1"/>
</dbReference>
<comment type="similarity">
    <text evidence="2">Belongs to the UPF0410 family.</text>
</comment>
<reference evidence="8 9" key="1">
    <citation type="submission" date="2020-02" db="EMBL/GenBank/DDBJ databases">
        <authorList>
            <person name="Zheng R.K."/>
            <person name="Sun C.M."/>
        </authorList>
    </citation>
    <scope>NUCLEOTIDE SEQUENCE [LARGE SCALE GENOMIC DNA]</scope>
    <source>
        <strain evidence="9">rifampicinis</strain>
    </source>
</reference>
<keyword evidence="3" id="KW-1003">Cell membrane</keyword>
<evidence type="ECO:0000256" key="4">
    <source>
        <dbReference type="ARBA" id="ARBA00022692"/>
    </source>
</evidence>
<dbReference type="Proteomes" id="UP000594468">
    <property type="component" value="Chromosome"/>
</dbReference>
<evidence type="ECO:0000256" key="7">
    <source>
        <dbReference type="SAM" id="Phobius"/>
    </source>
</evidence>
<evidence type="ECO:0000256" key="6">
    <source>
        <dbReference type="ARBA" id="ARBA00023136"/>
    </source>
</evidence>
<protein>
    <submittedName>
        <fullName evidence="8">GlsB/YeaQ/YmgE family stress response membrane protein</fullName>
    </submittedName>
</protein>
<dbReference type="GO" id="GO:0005886">
    <property type="term" value="C:plasma membrane"/>
    <property type="evidence" value="ECO:0007669"/>
    <property type="project" value="UniProtKB-SubCell"/>
</dbReference>
<comment type="subcellular location">
    <subcellularLocation>
        <location evidence="1">Cell membrane</location>
        <topology evidence="1">Multi-pass membrane protein</topology>
    </subcellularLocation>
</comment>
<keyword evidence="6 7" id="KW-0472">Membrane</keyword>
<proteinExistence type="inferred from homology"/>
<accession>A0A7S8EE24</accession>
<feature type="transmembrane region" description="Helical" evidence="7">
    <location>
        <begin position="6"/>
        <end position="26"/>
    </location>
</feature>
<feature type="transmembrane region" description="Helical" evidence="7">
    <location>
        <begin position="38"/>
        <end position="60"/>
    </location>
</feature>
<dbReference type="PANTHER" id="PTHR33884:SF3">
    <property type="entry name" value="UPF0410 PROTEIN YMGE"/>
    <property type="match status" value="1"/>
</dbReference>
<evidence type="ECO:0000256" key="1">
    <source>
        <dbReference type="ARBA" id="ARBA00004651"/>
    </source>
</evidence>
<feature type="transmembrane region" description="Helical" evidence="7">
    <location>
        <begin position="66"/>
        <end position="91"/>
    </location>
</feature>